<evidence type="ECO:0000256" key="1">
    <source>
        <dbReference type="SAM" id="Coils"/>
    </source>
</evidence>
<dbReference type="AlphaFoldDB" id="A0A8K0I768"/>
<evidence type="ECO:0000256" key="2">
    <source>
        <dbReference type="SAM" id="MobiDB-lite"/>
    </source>
</evidence>
<keyword evidence="3" id="KW-0416">Keratin</keyword>
<feature type="region of interest" description="Disordered" evidence="2">
    <location>
        <begin position="47"/>
        <end position="75"/>
    </location>
</feature>
<feature type="compositionally biased region" description="Polar residues" evidence="2">
    <location>
        <begin position="47"/>
        <end position="59"/>
    </location>
</feature>
<dbReference type="Proteomes" id="UP000797356">
    <property type="component" value="Chromosome 4"/>
</dbReference>
<gene>
    <name evidence="3" type="ORF">COCNU_04G008690</name>
</gene>
<comment type="caution">
    <text evidence="3">The sequence shown here is derived from an EMBL/GenBank/DDBJ whole genome shotgun (WGS) entry which is preliminary data.</text>
</comment>
<evidence type="ECO:0000313" key="3">
    <source>
        <dbReference type="EMBL" id="KAG1338563.1"/>
    </source>
</evidence>
<feature type="coiled-coil region" evidence="1">
    <location>
        <begin position="156"/>
        <end position="215"/>
    </location>
</feature>
<organism evidence="3 4">
    <name type="scientific">Cocos nucifera</name>
    <name type="common">Coconut palm</name>
    <dbReference type="NCBI Taxonomy" id="13894"/>
    <lineage>
        <taxon>Eukaryota</taxon>
        <taxon>Viridiplantae</taxon>
        <taxon>Streptophyta</taxon>
        <taxon>Embryophyta</taxon>
        <taxon>Tracheophyta</taxon>
        <taxon>Spermatophyta</taxon>
        <taxon>Magnoliopsida</taxon>
        <taxon>Liliopsida</taxon>
        <taxon>Arecaceae</taxon>
        <taxon>Arecoideae</taxon>
        <taxon>Cocoseae</taxon>
        <taxon>Attaleinae</taxon>
        <taxon>Cocos</taxon>
    </lineage>
</organism>
<dbReference type="EMBL" id="CM017875">
    <property type="protein sequence ID" value="KAG1338563.1"/>
    <property type="molecule type" value="Genomic_DNA"/>
</dbReference>
<dbReference type="GO" id="GO:0005882">
    <property type="term" value="C:intermediate filament"/>
    <property type="evidence" value="ECO:0007669"/>
    <property type="project" value="UniProtKB-KW"/>
</dbReference>
<accession>A0A8K0I768</accession>
<sequence length="220" mass="24810">MISEPSKRAKVDVPSSTVAADAIANVPATTTTIEVTTVIEVMAPPTFSNPSVEIQTSEPSTEREKGGGKKKKKRLTAMKMRHQLITNIKAMNHLRSKAVKTKEDHQAEINHLLEGKAKVDYTLERKMAEIESPIEVDPLPQDVSLRAYVRNPKKEVQQLKKKLGKIEDKLKKSKKNYADGAIEINCLRQSSKQFFREYTTKKNHLNEELEEIKKSASEKS</sequence>
<evidence type="ECO:0000313" key="4">
    <source>
        <dbReference type="Proteomes" id="UP000797356"/>
    </source>
</evidence>
<reference evidence="3" key="1">
    <citation type="journal article" date="2017" name="Gigascience">
        <title>The genome draft of coconut (Cocos nucifera).</title>
        <authorList>
            <person name="Xiao Y."/>
            <person name="Xu P."/>
            <person name="Fan H."/>
            <person name="Baudouin L."/>
            <person name="Xia W."/>
            <person name="Bocs S."/>
            <person name="Xu J."/>
            <person name="Li Q."/>
            <person name="Guo A."/>
            <person name="Zhou L."/>
            <person name="Li J."/>
            <person name="Wu Y."/>
            <person name="Ma Z."/>
            <person name="Armero A."/>
            <person name="Issali A.E."/>
            <person name="Liu N."/>
            <person name="Peng M."/>
            <person name="Yang Y."/>
        </authorList>
    </citation>
    <scope>NUCLEOTIDE SEQUENCE</scope>
    <source>
        <tissue evidence="3">Spear leaf of Hainan Tall coconut</tissue>
    </source>
</reference>
<reference evidence="3" key="2">
    <citation type="submission" date="2019-07" db="EMBL/GenBank/DDBJ databases">
        <authorList>
            <person name="Yang Y."/>
            <person name="Bocs S."/>
            <person name="Baudouin L."/>
        </authorList>
    </citation>
    <scope>NUCLEOTIDE SEQUENCE</scope>
    <source>
        <tissue evidence="3">Spear leaf of Hainan Tall coconut</tissue>
    </source>
</reference>
<proteinExistence type="predicted"/>
<protein>
    <submittedName>
        <fullName evidence="3">Putative trichoplein keratin filament-binding protein-like</fullName>
    </submittedName>
</protein>
<keyword evidence="4" id="KW-1185">Reference proteome</keyword>
<name>A0A8K0I768_COCNU</name>
<keyword evidence="1" id="KW-0175">Coiled coil</keyword>